<dbReference type="GO" id="GO:0016491">
    <property type="term" value="F:oxidoreductase activity"/>
    <property type="evidence" value="ECO:0007669"/>
    <property type="project" value="InterPro"/>
</dbReference>
<dbReference type="AlphaFoldDB" id="A0A2T4ULC0"/>
<dbReference type="InterPro" id="IPR013154">
    <property type="entry name" value="ADH-like_N"/>
</dbReference>
<reference evidence="2 3" key="1">
    <citation type="submission" date="2018-03" db="EMBL/GenBank/DDBJ databases">
        <title>Aquarubrobacter algicola gen. nov., sp. nov., a novel actinobacterium isolated from shallow eutrophic lake during the end of cyanobacterial harmful algal blooms.</title>
        <authorList>
            <person name="Chun S.J."/>
        </authorList>
    </citation>
    <scope>NUCLEOTIDE SEQUENCE [LARGE SCALE GENOMIC DNA]</scope>
    <source>
        <strain evidence="2 3">Seoho-28</strain>
    </source>
</reference>
<dbReference type="PANTHER" id="PTHR43677:SF4">
    <property type="entry name" value="QUINONE OXIDOREDUCTASE-LIKE PROTEIN 2"/>
    <property type="match status" value="1"/>
</dbReference>
<dbReference type="SUPFAM" id="SSF51735">
    <property type="entry name" value="NAD(P)-binding Rossmann-fold domains"/>
    <property type="match status" value="1"/>
</dbReference>
<proteinExistence type="predicted"/>
<feature type="domain" description="Enoyl reductase (ER)" evidence="1">
    <location>
        <begin position="11"/>
        <end position="322"/>
    </location>
</feature>
<dbReference type="Gene3D" id="3.40.50.720">
    <property type="entry name" value="NAD(P)-binding Rossmann-like Domain"/>
    <property type="match status" value="1"/>
</dbReference>
<dbReference type="InterPro" id="IPR051397">
    <property type="entry name" value="Zn-ADH-like_protein"/>
</dbReference>
<accession>A0A2T4ULC0</accession>
<comment type="caution">
    <text evidence="2">The sequence shown here is derived from an EMBL/GenBank/DDBJ whole genome shotgun (WGS) entry which is preliminary data.</text>
</comment>
<dbReference type="InterPro" id="IPR011032">
    <property type="entry name" value="GroES-like_sf"/>
</dbReference>
<dbReference type="SUPFAM" id="SSF50129">
    <property type="entry name" value="GroES-like"/>
    <property type="match status" value="1"/>
</dbReference>
<dbReference type="InterPro" id="IPR013149">
    <property type="entry name" value="ADH-like_C"/>
</dbReference>
<protein>
    <submittedName>
        <fullName evidence="2">Alcohol dehydrogenase</fullName>
    </submittedName>
</protein>
<name>A0A2T4ULC0_9ACTN</name>
<dbReference type="Pfam" id="PF08240">
    <property type="entry name" value="ADH_N"/>
    <property type="match status" value="1"/>
</dbReference>
<keyword evidence="3" id="KW-1185">Reference proteome</keyword>
<dbReference type="Pfam" id="PF00107">
    <property type="entry name" value="ADH_zinc_N"/>
    <property type="match status" value="1"/>
</dbReference>
<dbReference type="RefSeq" id="WP_107568678.1">
    <property type="nucleotide sequence ID" value="NZ_PYYB01000001.1"/>
</dbReference>
<dbReference type="OrthoDB" id="4190732at2"/>
<dbReference type="Gene3D" id="3.90.180.10">
    <property type="entry name" value="Medium-chain alcohol dehydrogenases, catalytic domain"/>
    <property type="match status" value="1"/>
</dbReference>
<dbReference type="InterPro" id="IPR036291">
    <property type="entry name" value="NAD(P)-bd_dom_sf"/>
</dbReference>
<evidence type="ECO:0000259" key="1">
    <source>
        <dbReference type="SMART" id="SM00829"/>
    </source>
</evidence>
<gene>
    <name evidence="2" type="ORF">C7Y72_10440</name>
</gene>
<organism evidence="2 3">
    <name type="scientific">Paraconexibacter algicola</name>
    <dbReference type="NCBI Taxonomy" id="2133960"/>
    <lineage>
        <taxon>Bacteria</taxon>
        <taxon>Bacillati</taxon>
        <taxon>Actinomycetota</taxon>
        <taxon>Thermoleophilia</taxon>
        <taxon>Solirubrobacterales</taxon>
        <taxon>Paraconexibacteraceae</taxon>
        <taxon>Paraconexibacter</taxon>
    </lineage>
</organism>
<dbReference type="CDD" id="cd08241">
    <property type="entry name" value="QOR1"/>
    <property type="match status" value="1"/>
</dbReference>
<sequence>MRAQRCVALDGPEGLRLEEDLPTPDDEQGTRILVDVTAAGVSFPELLYCTGRYQERPALPFIPGVEVAGTVARAPEGGRFAVGDRVVAATFFGGWATQVAADPTMTFPLPPQLDDAQGAALVMNYQTAYFALRLRGRLASGETLLVQGAGGGLGTAAVQVGVGLGARVIGLVSSTDKADAALAAGAHEVVLVREGWARAVRARTAGRGVDVVFDVVGGDRFVDGLRCLAVDGRVIVVGFTGGPIPEVRVNRLLLTNTEIVGAAWGPYTRVDPSMPQAVHAALLPLITGGVVRPVVGPRFPLEGAPDALRVLQDRAAVGKVVLEL</sequence>
<dbReference type="SMART" id="SM00829">
    <property type="entry name" value="PKS_ER"/>
    <property type="match status" value="1"/>
</dbReference>
<dbReference type="PANTHER" id="PTHR43677">
    <property type="entry name" value="SHORT-CHAIN DEHYDROGENASE/REDUCTASE"/>
    <property type="match status" value="1"/>
</dbReference>
<evidence type="ECO:0000313" key="2">
    <source>
        <dbReference type="EMBL" id="PTL60034.1"/>
    </source>
</evidence>
<dbReference type="InterPro" id="IPR020843">
    <property type="entry name" value="ER"/>
</dbReference>
<dbReference type="EMBL" id="PYYB01000001">
    <property type="protein sequence ID" value="PTL60034.1"/>
    <property type="molecule type" value="Genomic_DNA"/>
</dbReference>
<dbReference type="Proteomes" id="UP000240739">
    <property type="component" value="Unassembled WGS sequence"/>
</dbReference>
<evidence type="ECO:0000313" key="3">
    <source>
        <dbReference type="Proteomes" id="UP000240739"/>
    </source>
</evidence>